<comment type="similarity">
    <text evidence="3">Belongs to the GRAS family.</text>
</comment>
<keyword evidence="1" id="KW-0805">Transcription regulation</keyword>
<organism evidence="5">
    <name type="scientific">Oryza brachyantha</name>
    <name type="common">malo sina</name>
    <dbReference type="NCBI Taxonomy" id="4533"/>
    <lineage>
        <taxon>Eukaryota</taxon>
        <taxon>Viridiplantae</taxon>
        <taxon>Streptophyta</taxon>
        <taxon>Embryophyta</taxon>
        <taxon>Tracheophyta</taxon>
        <taxon>Spermatophyta</taxon>
        <taxon>Magnoliopsida</taxon>
        <taxon>Liliopsida</taxon>
        <taxon>Poales</taxon>
        <taxon>Poaceae</taxon>
        <taxon>BOP clade</taxon>
        <taxon>Oryzoideae</taxon>
        <taxon>Oryzeae</taxon>
        <taxon>Oryzinae</taxon>
        <taxon>Oryza</taxon>
    </lineage>
</organism>
<dbReference type="EnsemblPlants" id="OB04G28190.1">
    <property type="protein sequence ID" value="OB04G28190.1"/>
    <property type="gene ID" value="OB04G28190"/>
</dbReference>
<dbReference type="OMA" id="IAPWREI"/>
<dbReference type="HOGENOM" id="CLU_1962994_0_0_1"/>
<sequence length="128" mass="13832">MALVFSQQSLALLLQSCMCLLESIDAAGTDADAASKIERFLIQPRVEDAVLGRCRADKAIAWRSMLASAGFAPQPLSNLAEAQADCLLKRVQVQGFHVEKLGAGLVLYWRSKGSFHSNLPTCHSALES</sequence>
<protein>
    <submittedName>
        <fullName evidence="5">Uncharacterized protein</fullName>
    </submittedName>
</protein>
<dbReference type="AlphaFoldDB" id="J3M094"/>
<proteinExistence type="inferred from homology"/>
<dbReference type="Gramene" id="OB04G28190.1">
    <property type="protein sequence ID" value="OB04G28190.1"/>
    <property type="gene ID" value="OB04G28190"/>
</dbReference>
<reference evidence="5" key="2">
    <citation type="submission" date="2013-04" db="UniProtKB">
        <authorList>
            <consortium name="EnsemblPlants"/>
        </authorList>
    </citation>
    <scope>IDENTIFICATION</scope>
</reference>
<dbReference type="eggNOG" id="ENOG502QQQC">
    <property type="taxonomic scope" value="Eukaryota"/>
</dbReference>
<keyword evidence="6" id="KW-1185">Reference proteome</keyword>
<dbReference type="Pfam" id="PF03514">
    <property type="entry name" value="GRAS"/>
    <property type="match status" value="1"/>
</dbReference>
<keyword evidence="4" id="KW-0732">Signal</keyword>
<evidence type="ECO:0000313" key="6">
    <source>
        <dbReference type="Proteomes" id="UP000006038"/>
    </source>
</evidence>
<feature type="chain" id="PRO_5003772969" evidence="4">
    <location>
        <begin position="27"/>
        <end position="128"/>
    </location>
</feature>
<feature type="region of interest" description="SAW" evidence="3">
    <location>
        <begin position="51"/>
        <end position="121"/>
    </location>
</feature>
<evidence type="ECO:0000256" key="3">
    <source>
        <dbReference type="PROSITE-ProRule" id="PRU01191"/>
    </source>
</evidence>
<comment type="caution">
    <text evidence="3">Lacks conserved residue(s) required for the propagation of feature annotation.</text>
</comment>
<evidence type="ECO:0000256" key="2">
    <source>
        <dbReference type="ARBA" id="ARBA00023163"/>
    </source>
</evidence>
<evidence type="ECO:0000313" key="5">
    <source>
        <dbReference type="EnsemblPlants" id="OB04G28190.1"/>
    </source>
</evidence>
<dbReference type="PROSITE" id="PS50985">
    <property type="entry name" value="GRAS"/>
    <property type="match status" value="1"/>
</dbReference>
<reference evidence="5" key="1">
    <citation type="journal article" date="2013" name="Nat. Commun.">
        <title>Whole-genome sequencing of Oryza brachyantha reveals mechanisms underlying Oryza genome evolution.</title>
        <authorList>
            <person name="Chen J."/>
            <person name="Huang Q."/>
            <person name="Gao D."/>
            <person name="Wang J."/>
            <person name="Lang Y."/>
            <person name="Liu T."/>
            <person name="Li B."/>
            <person name="Bai Z."/>
            <person name="Luis Goicoechea J."/>
            <person name="Liang C."/>
            <person name="Chen C."/>
            <person name="Zhang W."/>
            <person name="Sun S."/>
            <person name="Liao Y."/>
            <person name="Zhang X."/>
            <person name="Yang L."/>
            <person name="Song C."/>
            <person name="Wang M."/>
            <person name="Shi J."/>
            <person name="Liu G."/>
            <person name="Liu J."/>
            <person name="Zhou H."/>
            <person name="Zhou W."/>
            <person name="Yu Q."/>
            <person name="An N."/>
            <person name="Chen Y."/>
            <person name="Cai Q."/>
            <person name="Wang B."/>
            <person name="Liu B."/>
            <person name="Min J."/>
            <person name="Huang Y."/>
            <person name="Wu H."/>
            <person name="Li Z."/>
            <person name="Zhang Y."/>
            <person name="Yin Y."/>
            <person name="Song W."/>
            <person name="Jiang J."/>
            <person name="Jackson S.A."/>
            <person name="Wing R.A."/>
            <person name="Wang J."/>
            <person name="Chen M."/>
        </authorList>
    </citation>
    <scope>NUCLEOTIDE SEQUENCE [LARGE SCALE GENOMIC DNA]</scope>
    <source>
        <strain evidence="5">cv. IRGC 101232</strain>
    </source>
</reference>
<feature type="signal peptide" evidence="4">
    <location>
        <begin position="1"/>
        <end position="26"/>
    </location>
</feature>
<dbReference type="InterPro" id="IPR005202">
    <property type="entry name" value="TF_GRAS"/>
</dbReference>
<dbReference type="Proteomes" id="UP000006038">
    <property type="component" value="Chromosome 4"/>
</dbReference>
<name>J3M094_ORYBR</name>
<dbReference type="STRING" id="4533.J3M094"/>
<evidence type="ECO:0000256" key="4">
    <source>
        <dbReference type="SAM" id="SignalP"/>
    </source>
</evidence>
<evidence type="ECO:0000256" key="1">
    <source>
        <dbReference type="ARBA" id="ARBA00023015"/>
    </source>
</evidence>
<accession>J3M094</accession>
<keyword evidence="2" id="KW-0804">Transcription</keyword>